<dbReference type="EMBL" id="JACLQD010000001">
    <property type="protein sequence ID" value="MBC2834793.1"/>
    <property type="molecule type" value="Genomic_DNA"/>
</dbReference>
<reference evidence="1 2" key="1">
    <citation type="journal article" date="2017" name="Int. J. Syst. Evol. Microbiol.">
        <title>Gemmobacter straminiformis sp. nov., isolated from an artificial fountain.</title>
        <authorList>
            <person name="Kang J.Y."/>
            <person name="Kim M.J."/>
            <person name="Chun J."/>
            <person name="Son K.P."/>
            <person name="Jahng K.Y."/>
        </authorList>
    </citation>
    <scope>NUCLEOTIDE SEQUENCE [LARGE SCALE GENOMIC DNA]</scope>
    <source>
        <strain evidence="1 2">CAM-8</strain>
    </source>
</reference>
<name>A0A842I5U6_9RHOB</name>
<dbReference type="AlphaFoldDB" id="A0A842I5U6"/>
<accession>A0A842I5U6</accession>
<keyword evidence="1" id="KW-0969">Cilium</keyword>
<proteinExistence type="predicted"/>
<dbReference type="InterPro" id="IPR003713">
    <property type="entry name" value="FliS"/>
</dbReference>
<sequence length="134" mass="14855">MTFLSARAQYRRTDQNEGLSVESPHGVILVTLRELERSLRALAAAEPDRTYPKLHLDRAFTAIYILQSSLDFDRGGDIAMHLFRVYEFARLRVAEAFRKEASPQLAEAATHVASLLAAWVEMGANQPAVAGGRA</sequence>
<comment type="caution">
    <text evidence="1">The sequence shown here is derived from an EMBL/GenBank/DDBJ whole genome shotgun (WGS) entry which is preliminary data.</text>
</comment>
<dbReference type="InterPro" id="IPR036584">
    <property type="entry name" value="FliS_sf"/>
</dbReference>
<evidence type="ECO:0000313" key="1">
    <source>
        <dbReference type="EMBL" id="MBC2834793.1"/>
    </source>
</evidence>
<dbReference type="GO" id="GO:0044780">
    <property type="term" value="P:bacterial-type flagellum assembly"/>
    <property type="evidence" value="ECO:0007669"/>
    <property type="project" value="InterPro"/>
</dbReference>
<keyword evidence="1" id="KW-0966">Cell projection</keyword>
<dbReference type="Proteomes" id="UP000555411">
    <property type="component" value="Unassembled WGS sequence"/>
</dbReference>
<gene>
    <name evidence="1" type="ORF">H7F16_04695</name>
</gene>
<dbReference type="RefSeq" id="WP_185796366.1">
    <property type="nucleotide sequence ID" value="NZ_JACLQD010000001.1"/>
</dbReference>
<protein>
    <submittedName>
        <fullName evidence="1">Flagellar protein FliS</fullName>
    </submittedName>
</protein>
<evidence type="ECO:0000313" key="2">
    <source>
        <dbReference type="Proteomes" id="UP000555411"/>
    </source>
</evidence>
<keyword evidence="1" id="KW-0282">Flagellum</keyword>
<dbReference type="Pfam" id="PF02561">
    <property type="entry name" value="FliS"/>
    <property type="match status" value="1"/>
</dbReference>
<keyword evidence="2" id="KW-1185">Reference proteome</keyword>
<organism evidence="1 2">
    <name type="scientific">Paragemmobacter straminiformis</name>
    <dbReference type="NCBI Taxonomy" id="2045119"/>
    <lineage>
        <taxon>Bacteria</taxon>
        <taxon>Pseudomonadati</taxon>
        <taxon>Pseudomonadota</taxon>
        <taxon>Alphaproteobacteria</taxon>
        <taxon>Rhodobacterales</taxon>
        <taxon>Paracoccaceae</taxon>
        <taxon>Paragemmobacter</taxon>
    </lineage>
</organism>
<dbReference type="Gene3D" id="1.20.120.340">
    <property type="entry name" value="Flagellar protein FliS"/>
    <property type="match status" value="1"/>
</dbReference>
<dbReference type="SUPFAM" id="SSF101116">
    <property type="entry name" value="Flagellar export chaperone FliS"/>
    <property type="match status" value="1"/>
</dbReference>